<name>A0A2Z7CII8_9LAMI</name>
<proteinExistence type="predicted"/>
<dbReference type="AlphaFoldDB" id="A0A2Z7CII8"/>
<sequence length="166" mass="17587">MSTHVKISVARRGNVVVSLLRLEVQLRVIFATVACCWYFTRASDWMTPVERRRLRNPGSTAGHGFNPAGGASGGFQQPLWSVRAFCESVSVSWITADRGPASGSARVEFCGFCGGKHPSTQCVGVQGSSNLCGQYGHFARVCPSAGSQLAAAQPQGRGGLSRGRSP</sequence>
<dbReference type="Proteomes" id="UP000250235">
    <property type="component" value="Unassembled WGS sequence"/>
</dbReference>
<evidence type="ECO:0000313" key="2">
    <source>
        <dbReference type="Proteomes" id="UP000250235"/>
    </source>
</evidence>
<dbReference type="OrthoDB" id="3863715at2759"/>
<keyword evidence="2" id="KW-1185">Reference proteome</keyword>
<accession>A0A2Z7CII8</accession>
<evidence type="ECO:0008006" key="3">
    <source>
        <dbReference type="Google" id="ProtNLM"/>
    </source>
</evidence>
<protein>
    <recommendedName>
        <fullName evidence="3">CCHC-type domain-containing protein</fullName>
    </recommendedName>
</protein>
<reference evidence="1 2" key="1">
    <citation type="journal article" date="2015" name="Proc. Natl. Acad. Sci. U.S.A.">
        <title>The resurrection genome of Boea hygrometrica: A blueprint for survival of dehydration.</title>
        <authorList>
            <person name="Xiao L."/>
            <person name="Yang G."/>
            <person name="Zhang L."/>
            <person name="Yang X."/>
            <person name="Zhao S."/>
            <person name="Ji Z."/>
            <person name="Zhou Q."/>
            <person name="Hu M."/>
            <person name="Wang Y."/>
            <person name="Chen M."/>
            <person name="Xu Y."/>
            <person name="Jin H."/>
            <person name="Xiao X."/>
            <person name="Hu G."/>
            <person name="Bao F."/>
            <person name="Hu Y."/>
            <person name="Wan P."/>
            <person name="Li L."/>
            <person name="Deng X."/>
            <person name="Kuang T."/>
            <person name="Xiang C."/>
            <person name="Zhu J.K."/>
            <person name="Oliver M.J."/>
            <person name="He Y."/>
        </authorList>
    </citation>
    <scope>NUCLEOTIDE SEQUENCE [LARGE SCALE GENOMIC DNA]</scope>
    <source>
        <strain evidence="2">cv. XS01</strain>
    </source>
</reference>
<gene>
    <name evidence="1" type="ORF">F511_35853</name>
</gene>
<evidence type="ECO:0000313" key="1">
    <source>
        <dbReference type="EMBL" id="KZV45727.1"/>
    </source>
</evidence>
<dbReference type="EMBL" id="KQ995884">
    <property type="protein sequence ID" value="KZV45727.1"/>
    <property type="molecule type" value="Genomic_DNA"/>
</dbReference>
<organism evidence="1 2">
    <name type="scientific">Dorcoceras hygrometricum</name>
    <dbReference type="NCBI Taxonomy" id="472368"/>
    <lineage>
        <taxon>Eukaryota</taxon>
        <taxon>Viridiplantae</taxon>
        <taxon>Streptophyta</taxon>
        <taxon>Embryophyta</taxon>
        <taxon>Tracheophyta</taxon>
        <taxon>Spermatophyta</taxon>
        <taxon>Magnoliopsida</taxon>
        <taxon>eudicotyledons</taxon>
        <taxon>Gunneridae</taxon>
        <taxon>Pentapetalae</taxon>
        <taxon>asterids</taxon>
        <taxon>lamiids</taxon>
        <taxon>Lamiales</taxon>
        <taxon>Gesneriaceae</taxon>
        <taxon>Didymocarpoideae</taxon>
        <taxon>Trichosporeae</taxon>
        <taxon>Loxocarpinae</taxon>
        <taxon>Dorcoceras</taxon>
    </lineage>
</organism>